<dbReference type="Proteomes" id="UP001341281">
    <property type="component" value="Chromosome 08"/>
</dbReference>
<feature type="region of interest" description="Disordered" evidence="1">
    <location>
        <begin position="1"/>
        <end position="23"/>
    </location>
</feature>
<gene>
    <name evidence="2" type="ORF">U9M48_037562</name>
</gene>
<feature type="compositionally biased region" description="Basic residues" evidence="1">
    <location>
        <begin position="262"/>
        <end position="276"/>
    </location>
</feature>
<name>A0AAQ3UJZ9_PASNO</name>
<dbReference type="AlphaFoldDB" id="A0AAQ3UJZ9"/>
<feature type="compositionally biased region" description="Polar residues" evidence="1">
    <location>
        <begin position="230"/>
        <end position="247"/>
    </location>
</feature>
<protein>
    <recommendedName>
        <fullName evidence="4">Retrotransposon gag domain-containing protein</fullName>
    </recommendedName>
</protein>
<proteinExistence type="predicted"/>
<dbReference type="EMBL" id="CP144752">
    <property type="protein sequence ID" value="WVZ91382.1"/>
    <property type="molecule type" value="Genomic_DNA"/>
</dbReference>
<evidence type="ECO:0000313" key="3">
    <source>
        <dbReference type="Proteomes" id="UP001341281"/>
    </source>
</evidence>
<reference evidence="2 3" key="1">
    <citation type="submission" date="2024-02" db="EMBL/GenBank/DDBJ databases">
        <title>High-quality chromosome-scale genome assembly of Pensacola bahiagrass (Paspalum notatum Flugge var. saurae).</title>
        <authorList>
            <person name="Vega J.M."/>
            <person name="Podio M."/>
            <person name="Orjuela J."/>
            <person name="Siena L.A."/>
            <person name="Pessino S.C."/>
            <person name="Combes M.C."/>
            <person name="Mariac C."/>
            <person name="Albertini E."/>
            <person name="Pupilli F."/>
            <person name="Ortiz J.P.A."/>
            <person name="Leblanc O."/>
        </authorList>
    </citation>
    <scope>NUCLEOTIDE SEQUENCE [LARGE SCALE GENOMIC DNA]</scope>
    <source>
        <strain evidence="2">R1</strain>
        <tissue evidence="2">Leaf</tissue>
    </source>
</reference>
<evidence type="ECO:0000313" key="2">
    <source>
        <dbReference type="EMBL" id="WVZ91382.1"/>
    </source>
</evidence>
<evidence type="ECO:0008006" key="4">
    <source>
        <dbReference type="Google" id="ProtNLM"/>
    </source>
</evidence>
<accession>A0AAQ3UJZ9</accession>
<sequence>MSSSTMGSTSSSTMGSSTSGANSSSLASAAQSVNITSLVNIRLDMLSTTYRRWRRLFHVVLGRFNLRHHIDGTAPRPNDPVWIQEDLTVIMWLHATLADDLLDMVMDDDDDTTARSIWTQIGDFFLGNKASRAVQLEQELHNLEQGDLSAVAYCHRLKTLSDALADCDQPVKDRALVHQLIRGLNPKYHVLKQMLPAMPSFPTFMEARDQLIVAENTLNTSKPATPDTGLVSTEGTTDGNSNNTSQPRQDGDRGQSSSSSRGRGRGAPRGRGRGRGGGRGSGGRG</sequence>
<keyword evidence="3" id="KW-1185">Reference proteome</keyword>
<dbReference type="Pfam" id="PF14223">
    <property type="entry name" value="Retrotran_gag_2"/>
    <property type="match status" value="1"/>
</dbReference>
<feature type="region of interest" description="Disordered" evidence="1">
    <location>
        <begin position="217"/>
        <end position="285"/>
    </location>
</feature>
<evidence type="ECO:0000256" key="1">
    <source>
        <dbReference type="SAM" id="MobiDB-lite"/>
    </source>
</evidence>
<organism evidence="2 3">
    <name type="scientific">Paspalum notatum var. saurae</name>
    <dbReference type="NCBI Taxonomy" id="547442"/>
    <lineage>
        <taxon>Eukaryota</taxon>
        <taxon>Viridiplantae</taxon>
        <taxon>Streptophyta</taxon>
        <taxon>Embryophyta</taxon>
        <taxon>Tracheophyta</taxon>
        <taxon>Spermatophyta</taxon>
        <taxon>Magnoliopsida</taxon>
        <taxon>Liliopsida</taxon>
        <taxon>Poales</taxon>
        <taxon>Poaceae</taxon>
        <taxon>PACMAD clade</taxon>
        <taxon>Panicoideae</taxon>
        <taxon>Andropogonodae</taxon>
        <taxon>Paspaleae</taxon>
        <taxon>Paspalinae</taxon>
        <taxon>Paspalum</taxon>
    </lineage>
</organism>
<dbReference type="PANTHER" id="PTHR47481:SF41">
    <property type="entry name" value="COPIA-LIKE POLYPROTEIN_RETROTRANSPOSON"/>
    <property type="match status" value="1"/>
</dbReference>
<dbReference type="PANTHER" id="PTHR47481">
    <property type="match status" value="1"/>
</dbReference>